<dbReference type="Pfam" id="PF08352">
    <property type="entry name" value="oligo_HPY"/>
    <property type="match status" value="1"/>
</dbReference>
<keyword evidence="7" id="KW-0472">Membrane</keyword>
<dbReference type="NCBIfam" id="TIGR01727">
    <property type="entry name" value="oligo_HPY"/>
    <property type="match status" value="1"/>
</dbReference>
<dbReference type="SUPFAM" id="SSF52540">
    <property type="entry name" value="P-loop containing nucleoside triphosphate hydrolases"/>
    <property type="match status" value="1"/>
</dbReference>
<keyword evidence="10" id="KW-1185">Reference proteome</keyword>
<evidence type="ECO:0000259" key="8">
    <source>
        <dbReference type="PROSITE" id="PS50893"/>
    </source>
</evidence>
<evidence type="ECO:0000256" key="7">
    <source>
        <dbReference type="ARBA" id="ARBA00023136"/>
    </source>
</evidence>
<comment type="subcellular location">
    <subcellularLocation>
        <location evidence="1">Cell membrane</location>
        <topology evidence="1">Peripheral membrane protein</topology>
    </subcellularLocation>
</comment>
<protein>
    <submittedName>
        <fullName evidence="9">ABC transporter ATP-binding protein</fullName>
    </submittedName>
</protein>
<reference evidence="9 10" key="1">
    <citation type="journal article" date="2021" name="Sci. Rep.">
        <title>The distribution of antibiotic resistance genes in chicken gut microbiota commensals.</title>
        <authorList>
            <person name="Juricova H."/>
            <person name="Matiasovicova J."/>
            <person name="Kubasova T."/>
            <person name="Cejkova D."/>
            <person name="Rychlik I."/>
        </authorList>
    </citation>
    <scope>NUCLEOTIDE SEQUENCE [LARGE SCALE GENOMIC DNA]</scope>
    <source>
        <strain evidence="9 10">An794</strain>
    </source>
</reference>
<dbReference type="InterPro" id="IPR017871">
    <property type="entry name" value="ABC_transporter-like_CS"/>
</dbReference>
<keyword evidence="6 9" id="KW-0067">ATP-binding</keyword>
<dbReference type="GO" id="GO:0005524">
    <property type="term" value="F:ATP binding"/>
    <property type="evidence" value="ECO:0007669"/>
    <property type="project" value="UniProtKB-KW"/>
</dbReference>
<proteinExistence type="inferred from homology"/>
<keyword evidence="4" id="KW-1003">Cell membrane</keyword>
<dbReference type="PANTHER" id="PTHR43297">
    <property type="entry name" value="OLIGOPEPTIDE TRANSPORT ATP-BINDING PROTEIN APPD"/>
    <property type="match status" value="1"/>
</dbReference>
<gene>
    <name evidence="9" type="ORF">H9X80_04315</name>
</gene>
<keyword evidence="5" id="KW-0547">Nucleotide-binding</keyword>
<accession>A0ABS2F199</accession>
<keyword evidence="3" id="KW-0813">Transport</keyword>
<dbReference type="Pfam" id="PF00005">
    <property type="entry name" value="ABC_tran"/>
    <property type="match status" value="1"/>
</dbReference>
<evidence type="ECO:0000256" key="1">
    <source>
        <dbReference type="ARBA" id="ARBA00004202"/>
    </source>
</evidence>
<evidence type="ECO:0000256" key="2">
    <source>
        <dbReference type="ARBA" id="ARBA00005417"/>
    </source>
</evidence>
<evidence type="ECO:0000313" key="9">
    <source>
        <dbReference type="EMBL" id="MBM6774766.1"/>
    </source>
</evidence>
<dbReference type="PANTHER" id="PTHR43297:SF2">
    <property type="entry name" value="DIPEPTIDE TRANSPORT ATP-BINDING PROTEIN DPPD"/>
    <property type="match status" value="1"/>
</dbReference>
<dbReference type="PROSITE" id="PS50893">
    <property type="entry name" value="ABC_TRANSPORTER_2"/>
    <property type="match status" value="1"/>
</dbReference>
<dbReference type="InterPro" id="IPR003593">
    <property type="entry name" value="AAA+_ATPase"/>
</dbReference>
<evidence type="ECO:0000313" key="10">
    <source>
        <dbReference type="Proteomes" id="UP000712527"/>
    </source>
</evidence>
<sequence>MDEKNQTPGVAEQAAPAPDALLDVRDLKVSYHTYAGVVQSVRGVSFSLAPGGTLAIVGESGCGKSVSAKAVMGLVKDPGVIDPQSHIVFKGRDTSTFTKEDWRRYKGGSAAMIFQEALSALDPTMRVGRQITEAILAHEKVSKAEAEKRAVELLHEVGIPEPERRFRQFPHELSGGMRQRVMISIAFACKPELLICDEPTTALDVTIQDQILSEIREMQRRYGTAVIMITHDMGVVADIARDMVVMYSGLIVERGSVADIFEHPRHPYAKALLAAVPRVDQSRSDELFAIQGTPPDLINPPAGCPFCTRCPYRMDVCDRLMPPETDFGGGHRAACWLHDERAPHVDDTIQAPTQEGGTHE</sequence>
<evidence type="ECO:0000256" key="3">
    <source>
        <dbReference type="ARBA" id="ARBA00022448"/>
    </source>
</evidence>
<dbReference type="Gene3D" id="3.40.50.300">
    <property type="entry name" value="P-loop containing nucleotide triphosphate hydrolases"/>
    <property type="match status" value="1"/>
</dbReference>
<dbReference type="InterPro" id="IPR027417">
    <property type="entry name" value="P-loop_NTPase"/>
</dbReference>
<comment type="caution">
    <text evidence="9">The sequence shown here is derived from an EMBL/GenBank/DDBJ whole genome shotgun (WGS) entry which is preliminary data.</text>
</comment>
<dbReference type="PROSITE" id="PS00211">
    <property type="entry name" value="ABC_TRANSPORTER_1"/>
    <property type="match status" value="1"/>
</dbReference>
<name>A0ABS2F199_9ACTN</name>
<dbReference type="SMART" id="SM00382">
    <property type="entry name" value="AAA"/>
    <property type="match status" value="1"/>
</dbReference>
<dbReference type="InterPro" id="IPR003439">
    <property type="entry name" value="ABC_transporter-like_ATP-bd"/>
</dbReference>
<dbReference type="RefSeq" id="WP_204793116.1">
    <property type="nucleotide sequence ID" value="NZ_JACSNQ010000006.1"/>
</dbReference>
<organism evidence="9 10">
    <name type="scientific">Olsenella profusa</name>
    <dbReference type="NCBI Taxonomy" id="138595"/>
    <lineage>
        <taxon>Bacteria</taxon>
        <taxon>Bacillati</taxon>
        <taxon>Actinomycetota</taxon>
        <taxon>Coriobacteriia</taxon>
        <taxon>Coriobacteriales</taxon>
        <taxon>Atopobiaceae</taxon>
        <taxon>Olsenella</taxon>
    </lineage>
</organism>
<evidence type="ECO:0000256" key="5">
    <source>
        <dbReference type="ARBA" id="ARBA00022741"/>
    </source>
</evidence>
<dbReference type="EMBL" id="JACSNQ010000006">
    <property type="protein sequence ID" value="MBM6774766.1"/>
    <property type="molecule type" value="Genomic_DNA"/>
</dbReference>
<dbReference type="InterPro" id="IPR050388">
    <property type="entry name" value="ABC_Ni/Peptide_Import"/>
</dbReference>
<dbReference type="CDD" id="cd03257">
    <property type="entry name" value="ABC_NikE_OppD_transporters"/>
    <property type="match status" value="1"/>
</dbReference>
<dbReference type="Proteomes" id="UP000712527">
    <property type="component" value="Unassembled WGS sequence"/>
</dbReference>
<evidence type="ECO:0000256" key="6">
    <source>
        <dbReference type="ARBA" id="ARBA00022840"/>
    </source>
</evidence>
<feature type="domain" description="ABC transporter" evidence="8">
    <location>
        <begin position="24"/>
        <end position="273"/>
    </location>
</feature>
<comment type="similarity">
    <text evidence="2">Belongs to the ABC transporter superfamily.</text>
</comment>
<dbReference type="InterPro" id="IPR013563">
    <property type="entry name" value="Oligopep_ABC_C"/>
</dbReference>
<evidence type="ECO:0000256" key="4">
    <source>
        <dbReference type="ARBA" id="ARBA00022475"/>
    </source>
</evidence>